<name>A0A9P8W2B2_9HYPO</name>
<evidence type="ECO:0000313" key="2">
    <source>
        <dbReference type="Proteomes" id="UP000777438"/>
    </source>
</evidence>
<dbReference type="PANTHER" id="PTHR43162:SF1">
    <property type="entry name" value="PRESTALK A DIFFERENTIATION PROTEIN A"/>
    <property type="match status" value="1"/>
</dbReference>
<reference evidence="1 2" key="1">
    <citation type="journal article" date="2021" name="Nat. Commun.">
        <title>Genetic determinants of endophytism in the Arabidopsis root mycobiome.</title>
        <authorList>
            <person name="Mesny F."/>
            <person name="Miyauchi S."/>
            <person name="Thiergart T."/>
            <person name="Pickel B."/>
            <person name="Atanasova L."/>
            <person name="Karlsson M."/>
            <person name="Huettel B."/>
            <person name="Barry K.W."/>
            <person name="Haridas S."/>
            <person name="Chen C."/>
            <person name="Bauer D."/>
            <person name="Andreopoulos W."/>
            <person name="Pangilinan J."/>
            <person name="LaButti K."/>
            <person name="Riley R."/>
            <person name="Lipzen A."/>
            <person name="Clum A."/>
            <person name="Drula E."/>
            <person name="Henrissat B."/>
            <person name="Kohler A."/>
            <person name="Grigoriev I.V."/>
            <person name="Martin F.M."/>
            <person name="Hacquard S."/>
        </authorList>
    </citation>
    <scope>NUCLEOTIDE SEQUENCE [LARGE SCALE GENOMIC DNA]</scope>
    <source>
        <strain evidence="1 2">MPI-CAGE-CH-0241</strain>
    </source>
</reference>
<dbReference type="Gene3D" id="3.90.25.10">
    <property type="entry name" value="UDP-galactose 4-epimerase, domain 1"/>
    <property type="match status" value="1"/>
</dbReference>
<dbReference type="InterPro" id="IPR036291">
    <property type="entry name" value="NAD(P)-bd_dom_sf"/>
</dbReference>
<evidence type="ECO:0000313" key="1">
    <source>
        <dbReference type="EMBL" id="KAH6887404.1"/>
    </source>
</evidence>
<dbReference type="InterPro" id="IPR051604">
    <property type="entry name" value="Ergot_Alk_Oxidoreductase"/>
</dbReference>
<gene>
    <name evidence="1" type="ORF">B0T10DRAFT_574384</name>
</gene>
<organism evidence="1 2">
    <name type="scientific">Thelonectria olida</name>
    <dbReference type="NCBI Taxonomy" id="1576542"/>
    <lineage>
        <taxon>Eukaryota</taxon>
        <taxon>Fungi</taxon>
        <taxon>Dikarya</taxon>
        <taxon>Ascomycota</taxon>
        <taxon>Pezizomycotina</taxon>
        <taxon>Sordariomycetes</taxon>
        <taxon>Hypocreomycetidae</taxon>
        <taxon>Hypocreales</taxon>
        <taxon>Nectriaceae</taxon>
        <taxon>Thelonectria</taxon>
    </lineage>
</organism>
<dbReference type="OrthoDB" id="419598at2759"/>
<proteinExistence type="predicted"/>
<protein>
    <recommendedName>
        <fullName evidence="3">NAD(P)-binding domain-containing protein</fullName>
    </recommendedName>
</protein>
<dbReference type="Proteomes" id="UP000777438">
    <property type="component" value="Unassembled WGS sequence"/>
</dbReference>
<dbReference type="PANTHER" id="PTHR43162">
    <property type="match status" value="1"/>
</dbReference>
<evidence type="ECO:0008006" key="3">
    <source>
        <dbReference type="Google" id="ProtNLM"/>
    </source>
</evidence>
<dbReference type="Gene3D" id="3.40.50.720">
    <property type="entry name" value="NAD(P)-binding Rossmann-like Domain"/>
    <property type="match status" value="1"/>
</dbReference>
<comment type="caution">
    <text evidence="1">The sequence shown here is derived from an EMBL/GenBank/DDBJ whole genome shotgun (WGS) entry which is preliminary data.</text>
</comment>
<dbReference type="EMBL" id="JAGPYM010000014">
    <property type="protein sequence ID" value="KAH6887404.1"/>
    <property type="molecule type" value="Genomic_DNA"/>
</dbReference>
<accession>A0A9P8W2B2</accession>
<dbReference type="AlphaFoldDB" id="A0A9P8W2B2"/>
<dbReference type="SUPFAM" id="SSF51735">
    <property type="entry name" value="NAD(P)-binding Rossmann-fold domains"/>
    <property type="match status" value="1"/>
</dbReference>
<sequence length="299" mass="32493">MTKRVTVVPASTKAGKATIQALLNTENPPLIRGIYRDLAKAPAEFTKHPNFEATTGDVSAGSGLDFTGSDAVFYIPPPTYDGADIGEFATRAANNVKEALQSVPRVQKLLLFSSMGAQYSHSIGILKINHISDNILKDSVPKVLMAKAGYFQENWAHAFETAQANPPVVYSPITPVDHKIPMVSIVEVGEICAKVLLDQEKKDSPYYFDLFGPRDYTALDVKTAVEDIMGKQIEIVPIEKDNLAEFFAQQAPPHSVPDLVEMVTAALPGGIMAGDFKDTEKTVRGKVELAEALRNLYSA</sequence>
<keyword evidence="2" id="KW-1185">Reference proteome</keyword>